<dbReference type="RefSeq" id="WP_083520171.1">
    <property type="nucleotide sequence ID" value="NZ_DALZQJ010000001.1"/>
</dbReference>
<dbReference type="STRING" id="1219032.GCA_001515545_00018"/>
<sequence>MSDTPTSAPDGAADTTPDHAATAGADTPVRKPRLVRWLIGLPVAFFAILMAMGYLFNTPETEDRWVARETIRLCWKEVQKPPKEGKPVHFTQQSECEKLEFDFKTQYGENP</sequence>
<comment type="caution">
    <text evidence="3">The sequence shown here is derived from an EMBL/GenBank/DDBJ whole genome shotgun (WGS) entry which is preliminary data.</text>
</comment>
<evidence type="ECO:0000313" key="3">
    <source>
        <dbReference type="EMBL" id="PEH89449.1"/>
    </source>
</evidence>
<dbReference type="EMBL" id="PDEA01000001">
    <property type="protein sequence ID" value="PEH89449.1"/>
    <property type="molecule type" value="Genomic_DNA"/>
</dbReference>
<dbReference type="GeneID" id="80801599"/>
<evidence type="ECO:0000256" key="2">
    <source>
        <dbReference type="SAM" id="Phobius"/>
    </source>
</evidence>
<protein>
    <submittedName>
        <fullName evidence="3">Uncharacterized protein</fullName>
    </submittedName>
</protein>
<gene>
    <name evidence="3" type="ORF">CRM82_13325</name>
</gene>
<keyword evidence="2" id="KW-1133">Transmembrane helix</keyword>
<keyword evidence="4" id="KW-1185">Reference proteome</keyword>
<keyword evidence="2" id="KW-0472">Membrane</keyword>
<name>A0A2A7UVR3_COMTR</name>
<evidence type="ECO:0000313" key="4">
    <source>
        <dbReference type="Proteomes" id="UP000220246"/>
    </source>
</evidence>
<dbReference type="OrthoDB" id="8796720at2"/>
<reference evidence="4" key="1">
    <citation type="submission" date="2017-09" db="EMBL/GenBank/DDBJ databases">
        <title>FDA dAtabase for Regulatory Grade micrObial Sequences (FDA-ARGOS): Supporting development and validation of Infectious Disease Dx tests.</title>
        <authorList>
            <person name="Minogue T."/>
            <person name="Wolcott M."/>
            <person name="Wasieloski L."/>
            <person name="Aguilar W."/>
            <person name="Moore D."/>
            <person name="Tallon L."/>
            <person name="Sadzewicz L."/>
            <person name="Ott S."/>
            <person name="Zhao X."/>
            <person name="Nagaraj S."/>
            <person name="Vavikolanu K."/>
            <person name="Aluvathingal J."/>
            <person name="Nadendla S."/>
            <person name="Sichtig H."/>
        </authorList>
    </citation>
    <scope>NUCLEOTIDE SEQUENCE [LARGE SCALE GENOMIC DNA]</scope>
    <source>
        <strain evidence="4">FDAARGOS_394</strain>
    </source>
</reference>
<evidence type="ECO:0000256" key="1">
    <source>
        <dbReference type="SAM" id="MobiDB-lite"/>
    </source>
</evidence>
<dbReference type="AlphaFoldDB" id="A0A2A7UVR3"/>
<feature type="region of interest" description="Disordered" evidence="1">
    <location>
        <begin position="1"/>
        <end position="26"/>
    </location>
</feature>
<accession>A0A2A7UVR3</accession>
<dbReference type="Proteomes" id="UP000220246">
    <property type="component" value="Unassembled WGS sequence"/>
</dbReference>
<proteinExistence type="predicted"/>
<feature type="transmembrane region" description="Helical" evidence="2">
    <location>
        <begin position="34"/>
        <end position="56"/>
    </location>
</feature>
<keyword evidence="2" id="KW-0812">Transmembrane</keyword>
<organism evidence="3 4">
    <name type="scientific">Comamonas terrigena</name>
    <dbReference type="NCBI Taxonomy" id="32013"/>
    <lineage>
        <taxon>Bacteria</taxon>
        <taxon>Pseudomonadati</taxon>
        <taxon>Pseudomonadota</taxon>
        <taxon>Betaproteobacteria</taxon>
        <taxon>Burkholderiales</taxon>
        <taxon>Comamonadaceae</taxon>
        <taxon>Comamonas</taxon>
    </lineage>
</organism>